<organism evidence="4 5">
    <name type="scientific">Candidatus Lachnoclostridium stercoravium</name>
    <dbReference type="NCBI Taxonomy" id="2838633"/>
    <lineage>
        <taxon>Bacteria</taxon>
        <taxon>Bacillati</taxon>
        <taxon>Bacillota</taxon>
        <taxon>Clostridia</taxon>
        <taxon>Lachnospirales</taxon>
        <taxon>Lachnospiraceae</taxon>
    </lineage>
</organism>
<dbReference type="SUPFAM" id="SSF55229">
    <property type="entry name" value="Cell division protein MinE topological specificity domain"/>
    <property type="match status" value="1"/>
</dbReference>
<dbReference type="EMBL" id="DWZA01000029">
    <property type="protein sequence ID" value="HJA70602.1"/>
    <property type="molecule type" value="Genomic_DNA"/>
</dbReference>
<dbReference type="GO" id="GO:0051301">
    <property type="term" value="P:cell division"/>
    <property type="evidence" value="ECO:0007669"/>
    <property type="project" value="UniProtKB-KW"/>
</dbReference>
<protein>
    <recommendedName>
        <fullName evidence="3">Cell division topological specificity factor</fullName>
    </recommendedName>
</protein>
<sequence>MRLLPLFQKRNSGDMARQRLKTLLAADRTDCPPEMIEMVKEELAGAVSRYMEIDAGGIEIQIRETAASCGGRAPALYAHIPILNIGNKGTF</sequence>
<reference evidence="4" key="1">
    <citation type="journal article" date="2021" name="PeerJ">
        <title>Extensive microbial diversity within the chicken gut microbiome revealed by metagenomics and culture.</title>
        <authorList>
            <person name="Gilroy R."/>
            <person name="Ravi A."/>
            <person name="Getino M."/>
            <person name="Pursley I."/>
            <person name="Horton D.L."/>
            <person name="Alikhan N.F."/>
            <person name="Baker D."/>
            <person name="Gharbi K."/>
            <person name="Hall N."/>
            <person name="Watson M."/>
            <person name="Adriaenssens E.M."/>
            <person name="Foster-Nyarko E."/>
            <person name="Jarju S."/>
            <person name="Secka A."/>
            <person name="Antonio M."/>
            <person name="Oren A."/>
            <person name="Chaudhuri R.R."/>
            <person name="La Ragione R."/>
            <person name="Hildebrand F."/>
            <person name="Pallen M.J."/>
        </authorList>
    </citation>
    <scope>NUCLEOTIDE SEQUENCE</scope>
    <source>
        <strain evidence="4">CHK178-16964</strain>
    </source>
</reference>
<dbReference type="InterPro" id="IPR036707">
    <property type="entry name" value="MinE_sf"/>
</dbReference>
<keyword evidence="3" id="KW-0131">Cell cycle</keyword>
<evidence type="ECO:0000256" key="3">
    <source>
        <dbReference type="HAMAP-Rule" id="MF_00262"/>
    </source>
</evidence>
<dbReference type="GO" id="GO:0032955">
    <property type="term" value="P:regulation of division septum assembly"/>
    <property type="evidence" value="ECO:0007669"/>
    <property type="project" value="InterPro"/>
</dbReference>
<proteinExistence type="inferred from homology"/>
<dbReference type="HAMAP" id="MF_00262">
    <property type="entry name" value="MinE"/>
    <property type="match status" value="1"/>
</dbReference>
<evidence type="ECO:0000313" key="4">
    <source>
        <dbReference type="EMBL" id="HJA70602.1"/>
    </source>
</evidence>
<dbReference type="InterPro" id="IPR005527">
    <property type="entry name" value="MinE"/>
</dbReference>
<dbReference type="NCBIfam" id="TIGR01215">
    <property type="entry name" value="minE"/>
    <property type="match status" value="1"/>
</dbReference>
<comment type="function">
    <text evidence="2 3">Prevents the cell division inhibition by proteins MinC and MinD at internal division sites while permitting inhibition at polar sites. This ensures cell division at the proper site by restricting the formation of a division septum at the midpoint of the long axis of the cell.</text>
</comment>
<dbReference type="Pfam" id="PF03776">
    <property type="entry name" value="MinE"/>
    <property type="match status" value="1"/>
</dbReference>
<gene>
    <name evidence="3 4" type="primary">minE</name>
    <name evidence="4" type="ORF">IAA07_03350</name>
</gene>
<comment type="similarity">
    <text evidence="1 3">Belongs to the MinE family.</text>
</comment>
<reference evidence="4" key="2">
    <citation type="submission" date="2021-04" db="EMBL/GenBank/DDBJ databases">
        <authorList>
            <person name="Gilroy R."/>
        </authorList>
    </citation>
    <scope>NUCLEOTIDE SEQUENCE</scope>
    <source>
        <strain evidence="4">CHK178-16964</strain>
    </source>
</reference>
<dbReference type="Gene3D" id="3.30.1070.10">
    <property type="entry name" value="Cell division topological specificity factor MinE"/>
    <property type="match status" value="1"/>
</dbReference>
<name>A0A9D2HGT6_9FIRM</name>
<accession>A0A9D2HGT6</accession>
<keyword evidence="3 4" id="KW-0132">Cell division</keyword>
<dbReference type="Proteomes" id="UP000823900">
    <property type="component" value="Unassembled WGS sequence"/>
</dbReference>
<comment type="caution">
    <text evidence="4">The sequence shown here is derived from an EMBL/GenBank/DDBJ whole genome shotgun (WGS) entry which is preliminary data.</text>
</comment>
<dbReference type="AlphaFoldDB" id="A0A9D2HGT6"/>
<evidence type="ECO:0000256" key="1">
    <source>
        <dbReference type="ARBA" id="ARBA00008168"/>
    </source>
</evidence>
<evidence type="ECO:0000256" key="2">
    <source>
        <dbReference type="ARBA" id="ARBA00025265"/>
    </source>
</evidence>
<evidence type="ECO:0000313" key="5">
    <source>
        <dbReference type="Proteomes" id="UP000823900"/>
    </source>
</evidence>